<evidence type="ECO:0000313" key="1">
    <source>
        <dbReference type="EMBL" id="MPM70463.1"/>
    </source>
</evidence>
<organism evidence="1">
    <name type="scientific">bioreactor metagenome</name>
    <dbReference type="NCBI Taxonomy" id="1076179"/>
    <lineage>
        <taxon>unclassified sequences</taxon>
        <taxon>metagenomes</taxon>
        <taxon>ecological metagenomes</taxon>
    </lineage>
</organism>
<accession>A0A645C538</accession>
<proteinExistence type="predicted"/>
<reference evidence="1" key="1">
    <citation type="submission" date="2019-08" db="EMBL/GenBank/DDBJ databases">
        <authorList>
            <person name="Kucharzyk K."/>
            <person name="Murdoch R.W."/>
            <person name="Higgins S."/>
            <person name="Loffler F."/>
        </authorList>
    </citation>
    <scope>NUCLEOTIDE SEQUENCE</scope>
</reference>
<name>A0A645C538_9ZZZZ</name>
<dbReference type="EMBL" id="VSSQ01023491">
    <property type="protein sequence ID" value="MPM70463.1"/>
    <property type="molecule type" value="Genomic_DNA"/>
</dbReference>
<comment type="caution">
    <text evidence="1">The sequence shown here is derived from an EMBL/GenBank/DDBJ whole genome shotgun (WGS) entry which is preliminary data.</text>
</comment>
<gene>
    <name evidence="1" type="ORF">SDC9_117418</name>
</gene>
<protein>
    <submittedName>
        <fullName evidence="1">Uncharacterized protein</fullName>
    </submittedName>
</protein>
<dbReference type="AlphaFoldDB" id="A0A645C538"/>
<sequence>MRAVGHALVLVLGLAGHVYIAPACTGGEDNGLGLERATVGQLHFHQAAGMRSGNQLLGALQVHDVHIIGTGVGFQCSGELGAVGFQHGDVVLDRQRVVDLTAKALGRHAGANALASCVHGGCRAGRAAADDQHVEGVLGRQLGCVTRGCTSVQLGHDFLDGHATGAEHAAVHEHHGHGHDFALGHFLLEGTAFDHRGLDLGVENGHQRQRLNHVGAVVAAQAHIDLEVEVAVQCLDLVDDRLLDFGRMAAGLQQGEDERGEFMPRRDAGKVDARRFAGQADGEGGAAGGVAVFAQADLGGEAGDIDQQVAHFAGLGAVVERGDEFDRALEFFEIGRQLGLDVGVKHGFSPFAEFHCNGPQVGALQ</sequence>